<dbReference type="AlphaFoldDB" id="A0A5B7EGB9"/>
<comment type="caution">
    <text evidence="1">The sequence shown here is derived from an EMBL/GenBank/DDBJ whole genome shotgun (WGS) entry which is preliminary data.</text>
</comment>
<name>A0A5B7EGB9_PORTR</name>
<reference evidence="1 2" key="1">
    <citation type="submission" date="2019-05" db="EMBL/GenBank/DDBJ databases">
        <title>Another draft genome of Portunus trituberculatus and its Hox gene families provides insights of decapod evolution.</title>
        <authorList>
            <person name="Jeong J.-H."/>
            <person name="Song I."/>
            <person name="Kim S."/>
            <person name="Choi T."/>
            <person name="Kim D."/>
            <person name="Ryu S."/>
            <person name="Kim W."/>
        </authorList>
    </citation>
    <scope>NUCLEOTIDE SEQUENCE [LARGE SCALE GENOMIC DNA]</scope>
    <source>
        <tissue evidence="1">Muscle</tissue>
    </source>
</reference>
<organism evidence="1 2">
    <name type="scientific">Portunus trituberculatus</name>
    <name type="common">Swimming crab</name>
    <name type="synonym">Neptunus trituberculatus</name>
    <dbReference type="NCBI Taxonomy" id="210409"/>
    <lineage>
        <taxon>Eukaryota</taxon>
        <taxon>Metazoa</taxon>
        <taxon>Ecdysozoa</taxon>
        <taxon>Arthropoda</taxon>
        <taxon>Crustacea</taxon>
        <taxon>Multicrustacea</taxon>
        <taxon>Malacostraca</taxon>
        <taxon>Eumalacostraca</taxon>
        <taxon>Eucarida</taxon>
        <taxon>Decapoda</taxon>
        <taxon>Pleocyemata</taxon>
        <taxon>Brachyura</taxon>
        <taxon>Eubrachyura</taxon>
        <taxon>Portunoidea</taxon>
        <taxon>Portunidae</taxon>
        <taxon>Portuninae</taxon>
        <taxon>Portunus</taxon>
    </lineage>
</organism>
<dbReference type="Proteomes" id="UP000324222">
    <property type="component" value="Unassembled WGS sequence"/>
</dbReference>
<dbReference type="EMBL" id="VSRR010002463">
    <property type="protein sequence ID" value="MPC31574.1"/>
    <property type="molecule type" value="Genomic_DNA"/>
</dbReference>
<keyword evidence="2" id="KW-1185">Reference proteome</keyword>
<proteinExistence type="predicted"/>
<evidence type="ECO:0000313" key="1">
    <source>
        <dbReference type="EMBL" id="MPC31574.1"/>
    </source>
</evidence>
<accession>A0A5B7EGB9</accession>
<evidence type="ECO:0000313" key="2">
    <source>
        <dbReference type="Proteomes" id="UP000324222"/>
    </source>
</evidence>
<protein>
    <submittedName>
        <fullName evidence="1">Uncharacterized protein</fullName>
    </submittedName>
</protein>
<gene>
    <name evidence="1" type="ORF">E2C01_024869</name>
</gene>
<sequence length="59" mass="7022">MPPPPYTRRKKNALKENCKKFEAALEWLCKKVEVGEGVMSEEKLDEWIKDMEKKNKLKK</sequence>